<organism evidence="2 3">
    <name type="scientific">Paramarasmius palmivorus</name>
    <dbReference type="NCBI Taxonomy" id="297713"/>
    <lineage>
        <taxon>Eukaryota</taxon>
        <taxon>Fungi</taxon>
        <taxon>Dikarya</taxon>
        <taxon>Basidiomycota</taxon>
        <taxon>Agaricomycotina</taxon>
        <taxon>Agaricomycetes</taxon>
        <taxon>Agaricomycetidae</taxon>
        <taxon>Agaricales</taxon>
        <taxon>Marasmiineae</taxon>
        <taxon>Marasmiaceae</taxon>
        <taxon>Paramarasmius</taxon>
    </lineage>
</organism>
<dbReference type="Proteomes" id="UP001383192">
    <property type="component" value="Unassembled WGS sequence"/>
</dbReference>
<keyword evidence="3" id="KW-1185">Reference proteome</keyword>
<feature type="compositionally biased region" description="Basic residues" evidence="1">
    <location>
        <begin position="39"/>
        <end position="48"/>
    </location>
</feature>
<proteinExistence type="predicted"/>
<protein>
    <submittedName>
        <fullName evidence="2">Uncharacterized protein</fullName>
    </submittedName>
</protein>
<dbReference type="AlphaFoldDB" id="A0AAW0B8L1"/>
<sequence>MAKINTTKTLADVREVNKKASANYRARNLEETRRLARERMRKKRRSKKSPSSEVDQAEVPAEPRPPKHRIKDVQPDETNEPTPSLSLSLPLDDLQKTHDSVSKIPVLTERQFSQPAYLKEPQRSVQSYPQLPSFQDIFLFPSPTPCGEVHSCGDILGMFGTPLQQPPIMQPHYFR</sequence>
<reference evidence="2 3" key="1">
    <citation type="submission" date="2024-01" db="EMBL/GenBank/DDBJ databases">
        <title>A draft genome for a cacao thread blight-causing isolate of Paramarasmius palmivorus.</title>
        <authorList>
            <person name="Baruah I.K."/>
            <person name="Bukari Y."/>
            <person name="Amoako-Attah I."/>
            <person name="Meinhardt L.W."/>
            <person name="Bailey B.A."/>
            <person name="Cohen S.P."/>
        </authorList>
    </citation>
    <scope>NUCLEOTIDE SEQUENCE [LARGE SCALE GENOMIC DNA]</scope>
    <source>
        <strain evidence="2 3">GH-12</strain>
    </source>
</reference>
<evidence type="ECO:0000313" key="3">
    <source>
        <dbReference type="Proteomes" id="UP001383192"/>
    </source>
</evidence>
<comment type="caution">
    <text evidence="2">The sequence shown here is derived from an EMBL/GenBank/DDBJ whole genome shotgun (WGS) entry which is preliminary data.</text>
</comment>
<feature type="compositionally biased region" description="Low complexity" evidence="1">
    <location>
        <begin position="83"/>
        <end position="92"/>
    </location>
</feature>
<name>A0AAW0B8L1_9AGAR</name>
<evidence type="ECO:0000256" key="1">
    <source>
        <dbReference type="SAM" id="MobiDB-lite"/>
    </source>
</evidence>
<feature type="compositionally biased region" description="Basic and acidic residues" evidence="1">
    <location>
        <begin position="27"/>
        <end position="38"/>
    </location>
</feature>
<accession>A0AAW0B8L1</accession>
<gene>
    <name evidence="2" type="ORF">VNI00_017169</name>
</gene>
<evidence type="ECO:0000313" key="2">
    <source>
        <dbReference type="EMBL" id="KAK7021880.1"/>
    </source>
</evidence>
<dbReference type="EMBL" id="JAYKXP010000159">
    <property type="protein sequence ID" value="KAK7021880.1"/>
    <property type="molecule type" value="Genomic_DNA"/>
</dbReference>
<feature type="region of interest" description="Disordered" evidence="1">
    <location>
        <begin position="1"/>
        <end position="94"/>
    </location>
</feature>